<proteinExistence type="predicted"/>
<dbReference type="EMBL" id="JAAIUW010000005">
    <property type="protein sequence ID" value="KAF7832208.1"/>
    <property type="molecule type" value="Genomic_DNA"/>
</dbReference>
<reference evidence="1" key="1">
    <citation type="submission" date="2020-09" db="EMBL/GenBank/DDBJ databases">
        <title>Genome-Enabled Discovery of Anthraquinone Biosynthesis in Senna tora.</title>
        <authorList>
            <person name="Kang S.-H."/>
            <person name="Pandey R.P."/>
            <person name="Lee C.-M."/>
            <person name="Sim J.-S."/>
            <person name="Jeong J.-T."/>
            <person name="Choi B.-S."/>
            <person name="Jung M."/>
            <person name="Ginzburg D."/>
            <person name="Zhao K."/>
            <person name="Won S.Y."/>
            <person name="Oh T.-J."/>
            <person name="Yu Y."/>
            <person name="Kim N.-H."/>
            <person name="Lee O.R."/>
            <person name="Lee T.-H."/>
            <person name="Bashyal P."/>
            <person name="Kim T.-S."/>
            <person name="Lee W.-H."/>
            <person name="Kawkins C."/>
            <person name="Kim C.-K."/>
            <person name="Kim J.S."/>
            <person name="Ahn B.O."/>
            <person name="Rhee S.Y."/>
            <person name="Sohng J.K."/>
        </authorList>
    </citation>
    <scope>NUCLEOTIDE SEQUENCE</scope>
    <source>
        <tissue evidence="1">Leaf</tissue>
    </source>
</reference>
<protein>
    <submittedName>
        <fullName evidence="1">Uncharacterized protein</fullName>
    </submittedName>
</protein>
<comment type="caution">
    <text evidence="1">The sequence shown here is derived from an EMBL/GenBank/DDBJ whole genome shotgun (WGS) entry which is preliminary data.</text>
</comment>
<accession>A0A834WTG1</accession>
<dbReference type="Proteomes" id="UP000634136">
    <property type="component" value="Unassembled WGS sequence"/>
</dbReference>
<dbReference type="AlphaFoldDB" id="A0A834WTG1"/>
<gene>
    <name evidence="1" type="ORF">G2W53_014541</name>
</gene>
<keyword evidence="2" id="KW-1185">Reference proteome</keyword>
<organism evidence="1 2">
    <name type="scientific">Senna tora</name>
    <dbReference type="NCBI Taxonomy" id="362788"/>
    <lineage>
        <taxon>Eukaryota</taxon>
        <taxon>Viridiplantae</taxon>
        <taxon>Streptophyta</taxon>
        <taxon>Embryophyta</taxon>
        <taxon>Tracheophyta</taxon>
        <taxon>Spermatophyta</taxon>
        <taxon>Magnoliopsida</taxon>
        <taxon>eudicotyledons</taxon>
        <taxon>Gunneridae</taxon>
        <taxon>Pentapetalae</taxon>
        <taxon>rosids</taxon>
        <taxon>fabids</taxon>
        <taxon>Fabales</taxon>
        <taxon>Fabaceae</taxon>
        <taxon>Caesalpinioideae</taxon>
        <taxon>Cassia clade</taxon>
        <taxon>Senna</taxon>
    </lineage>
</organism>
<name>A0A834WTG1_9FABA</name>
<evidence type="ECO:0000313" key="2">
    <source>
        <dbReference type="Proteomes" id="UP000634136"/>
    </source>
</evidence>
<sequence>MENRKLMKENPKNEGNASFPFLRCSFNSFSAFILASISNSTVSSPSEVEKTKVGLWVGKGENFEMGM</sequence>
<evidence type="ECO:0000313" key="1">
    <source>
        <dbReference type="EMBL" id="KAF7832208.1"/>
    </source>
</evidence>